<dbReference type="Proteomes" id="UP001569904">
    <property type="component" value="Unassembled WGS sequence"/>
</dbReference>
<reference evidence="2 3" key="1">
    <citation type="submission" date="2023-11" db="EMBL/GenBank/DDBJ databases">
        <title>Actinomadura monticuli sp. nov., isolated from volcanic ash.</title>
        <authorList>
            <person name="Lee S.D."/>
            <person name="Yang H."/>
            <person name="Kim I.S."/>
        </authorList>
    </citation>
    <scope>NUCLEOTIDE SEQUENCE [LARGE SCALE GENOMIC DNA]</scope>
    <source>
        <strain evidence="2 3">DSM 45346</strain>
    </source>
</reference>
<dbReference type="PANTHER" id="PTHR37809">
    <property type="entry name" value="RIBOSOMAL PROTEIN S12 METHYLTHIOTRANSFERASE ACCESSORY FACTOR YCAO"/>
    <property type="match status" value="1"/>
</dbReference>
<organism evidence="2 3">
    <name type="scientific">Actinomadura chokoriensis</name>
    <dbReference type="NCBI Taxonomy" id="454156"/>
    <lineage>
        <taxon>Bacteria</taxon>
        <taxon>Bacillati</taxon>
        <taxon>Actinomycetota</taxon>
        <taxon>Actinomycetes</taxon>
        <taxon>Streptosporangiales</taxon>
        <taxon>Thermomonosporaceae</taxon>
        <taxon>Actinomadura</taxon>
    </lineage>
</organism>
<proteinExistence type="predicted"/>
<comment type="caution">
    <text evidence="2">The sequence shown here is derived from an EMBL/GenBank/DDBJ whole genome shotgun (WGS) entry which is preliminary data.</text>
</comment>
<accession>A0ABV4QZ91</accession>
<protein>
    <submittedName>
        <fullName evidence="2">YcaO-like family protein</fullName>
    </submittedName>
</protein>
<dbReference type="Pfam" id="PF02624">
    <property type="entry name" value="YcaO"/>
    <property type="match status" value="1"/>
</dbReference>
<evidence type="ECO:0000259" key="1">
    <source>
        <dbReference type="PROSITE" id="PS51664"/>
    </source>
</evidence>
<dbReference type="Gene3D" id="3.30.1330.230">
    <property type="match status" value="1"/>
</dbReference>
<dbReference type="PANTHER" id="PTHR37809:SF1">
    <property type="entry name" value="RIBOSOMAL PROTEIN S12 METHYLTHIOTRANSFERASE ACCESSORY FACTOR YCAO"/>
    <property type="match status" value="1"/>
</dbReference>
<dbReference type="NCBIfam" id="TIGR00702">
    <property type="entry name" value="YcaO-type kinase domain"/>
    <property type="match status" value="1"/>
</dbReference>
<feature type="domain" description="YcaO" evidence="1">
    <location>
        <begin position="71"/>
        <end position="415"/>
    </location>
</feature>
<dbReference type="PROSITE" id="PS51664">
    <property type="entry name" value="YCAO"/>
    <property type="match status" value="1"/>
</dbReference>
<keyword evidence="3" id="KW-1185">Reference proteome</keyword>
<gene>
    <name evidence="2" type="ORF">SM436_19765</name>
</gene>
<dbReference type="InterPro" id="IPR003776">
    <property type="entry name" value="YcaO-like_dom"/>
</dbReference>
<dbReference type="EMBL" id="JAXCEH010000013">
    <property type="protein sequence ID" value="MFA1555932.1"/>
    <property type="molecule type" value="Genomic_DNA"/>
</dbReference>
<sequence length="415" mass="44561">MRDLFTTGWKVPVLSSSFRTAPAAETARRAWEVARRLGVTRCADATWLDRVGIPVYSATRPDAAAVIVTAGKGGTSDEARAGALMEAVELAVAERSAAEADRRGDLVRLTAREAVDRGSPSVGSLCPVLGRKVDPDQEFAWVRTAEAISGGDFLVPAELVFHPCPPQLAAGLWGSTTTGLASGNSPDEAVLHGLCEVIERDALSFETVRSDSLLVRPAQLPAVPAMMMERIQDAGLKVWLRLVPTPLGPCFSSLVADDDLASPLACNGGYGFHPVAAIAAARALCEAAQSRLTYIQGARDDLEVTVEFIDSFTAEKRRAYRDELVAGFARDDEAIDFADIPTAQASSIAELLADLLERCRANGFDRVGVYRYPALARPFTVVRVTVPFAEHFTQATRRVGVRLAEMADMVLDEST</sequence>
<evidence type="ECO:0000313" key="3">
    <source>
        <dbReference type="Proteomes" id="UP001569904"/>
    </source>
</evidence>
<name>A0ABV4QZ91_9ACTN</name>
<evidence type="ECO:0000313" key="2">
    <source>
        <dbReference type="EMBL" id="MFA1555932.1"/>
    </source>
</evidence>
<dbReference type="RefSeq" id="WP_371942656.1">
    <property type="nucleotide sequence ID" value="NZ_JAXCEH010000013.1"/>
</dbReference>